<feature type="transmembrane region" description="Helical" evidence="1">
    <location>
        <begin position="16"/>
        <end position="36"/>
    </location>
</feature>
<gene>
    <name evidence="2" type="ORF">HMI01_29310</name>
    <name evidence="3" type="ORF">SAMN05421668_1512</name>
</gene>
<dbReference type="STRING" id="306541.SAMN05421668_1512"/>
<dbReference type="OrthoDB" id="2082701at2"/>
<protein>
    <recommendedName>
        <fullName evidence="6">PH domain-containing protein</fullName>
    </recommendedName>
</protein>
<proteinExistence type="predicted"/>
<sequence length="136" mass="15368">MYDENGQLRKGQGKQLVLIISIITIALIFVIVLLVYSSQATKVTFNQESLTIQGMYGETIPWTDIHDVQLVNDLPTIEKRTNGSSFNSHLKGHFRTTEHGAVLLFLTTDVPQFIALGREDTLLKCVSTRWGMNRLF</sequence>
<reference evidence="3 4" key="1">
    <citation type="submission" date="2016-10" db="EMBL/GenBank/DDBJ databases">
        <authorList>
            <person name="de Groot N.N."/>
        </authorList>
    </citation>
    <scope>NUCLEOTIDE SEQUENCE [LARGE SCALE GENOMIC DNA]</scope>
    <source>
        <strain evidence="3 4">DSM 17074</strain>
    </source>
</reference>
<keyword evidence="1" id="KW-0812">Transmembrane</keyword>
<dbReference type="Proteomes" id="UP000199139">
    <property type="component" value="Unassembled WGS sequence"/>
</dbReference>
<dbReference type="EMBL" id="BJWJ01000067">
    <property type="protein sequence ID" value="GEM05943.1"/>
    <property type="molecule type" value="Genomic_DNA"/>
</dbReference>
<evidence type="ECO:0000313" key="2">
    <source>
        <dbReference type="EMBL" id="GEM05943.1"/>
    </source>
</evidence>
<evidence type="ECO:0000256" key="1">
    <source>
        <dbReference type="SAM" id="Phobius"/>
    </source>
</evidence>
<evidence type="ECO:0008006" key="6">
    <source>
        <dbReference type="Google" id="ProtNLM"/>
    </source>
</evidence>
<dbReference type="Proteomes" id="UP000321773">
    <property type="component" value="Unassembled WGS sequence"/>
</dbReference>
<accession>A0A1I6V8Q6</accession>
<organism evidence="3 4">
    <name type="scientific">Halolactibacillus miurensis</name>
    <dbReference type="NCBI Taxonomy" id="306541"/>
    <lineage>
        <taxon>Bacteria</taxon>
        <taxon>Bacillati</taxon>
        <taxon>Bacillota</taxon>
        <taxon>Bacilli</taxon>
        <taxon>Bacillales</taxon>
        <taxon>Bacillaceae</taxon>
        <taxon>Halolactibacillus</taxon>
    </lineage>
</organism>
<dbReference type="EMBL" id="FPAI01000051">
    <property type="protein sequence ID" value="SFT10061.1"/>
    <property type="molecule type" value="Genomic_DNA"/>
</dbReference>
<dbReference type="RefSeq" id="WP_089855742.1">
    <property type="nucleotide sequence ID" value="NZ_BJWJ01000067.1"/>
</dbReference>
<dbReference type="AlphaFoldDB" id="A0A1I6V8Q6"/>
<keyword evidence="1" id="KW-1133">Transmembrane helix</keyword>
<evidence type="ECO:0000313" key="5">
    <source>
        <dbReference type="Proteomes" id="UP000321773"/>
    </source>
</evidence>
<evidence type="ECO:0000313" key="4">
    <source>
        <dbReference type="Proteomes" id="UP000199139"/>
    </source>
</evidence>
<reference evidence="2 5" key="2">
    <citation type="submission" date="2019-07" db="EMBL/GenBank/DDBJ databases">
        <title>Whole genome shotgun sequence of Halolactibacillus miurensis NBRC 100873.</title>
        <authorList>
            <person name="Hosoyama A."/>
            <person name="Uohara A."/>
            <person name="Ohji S."/>
            <person name="Ichikawa N."/>
        </authorList>
    </citation>
    <scope>NUCLEOTIDE SEQUENCE [LARGE SCALE GENOMIC DNA]</scope>
    <source>
        <strain evidence="2 5">NBRC 100873</strain>
    </source>
</reference>
<evidence type="ECO:0000313" key="3">
    <source>
        <dbReference type="EMBL" id="SFT10061.1"/>
    </source>
</evidence>
<keyword evidence="1" id="KW-0472">Membrane</keyword>
<name>A0A1I6V8Q6_9BACI</name>
<keyword evidence="5" id="KW-1185">Reference proteome</keyword>